<accession>A0A1F5YI06</accession>
<keyword evidence="3" id="KW-0067">ATP-binding</keyword>
<dbReference type="InterPro" id="IPR008279">
    <property type="entry name" value="PEP-util_enz_mobile_dom"/>
</dbReference>
<name>A0A1F5YI06_9BACT</name>
<keyword evidence="2" id="KW-0547">Nucleotide-binding</keyword>
<dbReference type="SUPFAM" id="SSF52009">
    <property type="entry name" value="Phosphohistidine domain"/>
    <property type="match status" value="1"/>
</dbReference>
<feature type="domain" description="PEP-utilising enzyme mobile" evidence="4">
    <location>
        <begin position="404"/>
        <end position="475"/>
    </location>
</feature>
<evidence type="ECO:0000313" key="6">
    <source>
        <dbReference type="Proteomes" id="UP000177396"/>
    </source>
</evidence>
<dbReference type="AlphaFoldDB" id="A0A1F5YI06"/>
<dbReference type="Gene3D" id="3.50.30.10">
    <property type="entry name" value="Phosphohistidine domain"/>
    <property type="match status" value="1"/>
</dbReference>
<evidence type="ECO:0000256" key="2">
    <source>
        <dbReference type="ARBA" id="ARBA00022741"/>
    </source>
</evidence>
<dbReference type="InterPro" id="IPR036637">
    <property type="entry name" value="Phosphohistidine_dom_sf"/>
</dbReference>
<dbReference type="PANTHER" id="PTHR43030:SF1">
    <property type="entry name" value="PHOSPHOENOLPYRUVATE SYNTHASE"/>
    <property type="match status" value="1"/>
</dbReference>
<dbReference type="Proteomes" id="UP000177396">
    <property type="component" value="Unassembled WGS sequence"/>
</dbReference>
<dbReference type="EMBL" id="MFJB01000054">
    <property type="protein sequence ID" value="OGF99692.1"/>
    <property type="molecule type" value="Genomic_DNA"/>
</dbReference>
<evidence type="ECO:0000256" key="3">
    <source>
        <dbReference type="ARBA" id="ARBA00022840"/>
    </source>
</evidence>
<evidence type="ECO:0000313" key="5">
    <source>
        <dbReference type="EMBL" id="OGF99692.1"/>
    </source>
</evidence>
<dbReference type="PANTHER" id="PTHR43030">
    <property type="entry name" value="PHOSPHOENOLPYRUVATE SYNTHASE"/>
    <property type="match status" value="1"/>
</dbReference>
<protein>
    <recommendedName>
        <fullName evidence="4">PEP-utilising enzyme mobile domain-containing protein</fullName>
    </recommendedName>
</protein>
<proteinExistence type="inferred from homology"/>
<sequence length="484" mass="56333">MLNPQHKLYRWGPISACPLFMYYAIETAFDPLKKLFGITYTESLIIFKDNKVTWLLDDKELGKQSQKFVEEVILNKIKSKKYFSLWNNRTKKLEGIFNHLDKIIIKSLKNKTLIDEYKKFSGFYNDWFIITISLELAASSLEPMLGNKLRKYYKVTEQKNYQKAFSTLTAPKTLSFYRREQSDLLKILALPKSKRNEALSKHQKKYYWILNSYARGKILTKNYFLSEMNRFAKENWRKLLSEIGDYPRNISLEKERIFKNINITDSDKFTAYMVEKFSRLMDERKMINFRSEHYLELFVHEISNRTGLSVNNIKFLLPVELMQIFKRYDNKLVQLRKKCFALSCTDREINYFEGDNANSLSNRFLNVSDINENIIHGQVASIGKTYYFRGTAKIVPTIKDINKINPGDILVTTMTSPDFVIGMKKAGAIITDTGGMLSHAAIVSRELKIPCIVGTEIATKVIHDGDVVELHCGRGIVKIIKHSR</sequence>
<comment type="similarity">
    <text evidence="1">Belongs to the PEP-utilizing enzyme family.</text>
</comment>
<evidence type="ECO:0000256" key="1">
    <source>
        <dbReference type="ARBA" id="ARBA00007837"/>
    </source>
</evidence>
<gene>
    <name evidence="5" type="ORF">A2153_00550</name>
</gene>
<comment type="caution">
    <text evidence="5">The sequence shown here is derived from an EMBL/GenBank/DDBJ whole genome shotgun (WGS) entry which is preliminary data.</text>
</comment>
<dbReference type="Pfam" id="PF00391">
    <property type="entry name" value="PEP-utilizers"/>
    <property type="match status" value="1"/>
</dbReference>
<dbReference type="GO" id="GO:0008986">
    <property type="term" value="F:pyruvate, water dikinase activity"/>
    <property type="evidence" value="ECO:0007669"/>
    <property type="project" value="InterPro"/>
</dbReference>
<reference evidence="5 6" key="1">
    <citation type="journal article" date="2016" name="Nat. Commun.">
        <title>Thousands of microbial genomes shed light on interconnected biogeochemical processes in an aquifer system.</title>
        <authorList>
            <person name="Anantharaman K."/>
            <person name="Brown C.T."/>
            <person name="Hug L.A."/>
            <person name="Sharon I."/>
            <person name="Castelle C.J."/>
            <person name="Probst A.J."/>
            <person name="Thomas B.C."/>
            <person name="Singh A."/>
            <person name="Wilkins M.J."/>
            <person name="Karaoz U."/>
            <person name="Brodie E.L."/>
            <person name="Williams K.H."/>
            <person name="Hubbard S.S."/>
            <person name="Banfield J.F."/>
        </authorList>
    </citation>
    <scope>NUCLEOTIDE SEQUENCE [LARGE SCALE GENOMIC DNA]</scope>
</reference>
<evidence type="ECO:0000259" key="4">
    <source>
        <dbReference type="Pfam" id="PF00391"/>
    </source>
</evidence>
<organism evidence="5 6">
    <name type="scientific">Candidatus Gottesmanbacteria bacterium RBG_16_38_7b</name>
    <dbReference type="NCBI Taxonomy" id="1798372"/>
    <lineage>
        <taxon>Bacteria</taxon>
        <taxon>Candidatus Gottesmaniibacteriota</taxon>
    </lineage>
</organism>
<dbReference type="GO" id="GO:0005524">
    <property type="term" value="F:ATP binding"/>
    <property type="evidence" value="ECO:0007669"/>
    <property type="project" value="UniProtKB-KW"/>
</dbReference>
<dbReference type="InterPro" id="IPR006319">
    <property type="entry name" value="PEP_synth"/>
</dbReference>